<reference evidence="1" key="1">
    <citation type="submission" date="2013-08" db="EMBL/GenBank/DDBJ databases">
        <authorList>
            <person name="Mendez C."/>
            <person name="Richter M."/>
            <person name="Ferrer M."/>
            <person name="Sanchez J."/>
        </authorList>
    </citation>
    <scope>NUCLEOTIDE SEQUENCE</scope>
</reference>
<organism evidence="1">
    <name type="scientific">mine drainage metagenome</name>
    <dbReference type="NCBI Taxonomy" id="410659"/>
    <lineage>
        <taxon>unclassified sequences</taxon>
        <taxon>metagenomes</taxon>
        <taxon>ecological metagenomes</taxon>
    </lineage>
</organism>
<dbReference type="AlphaFoldDB" id="T0XZC6"/>
<protein>
    <submittedName>
        <fullName evidence="1">ISA0963-3 transposase</fullName>
    </submittedName>
</protein>
<accession>T0XZC6</accession>
<dbReference type="EMBL" id="AUZZ01010950">
    <property type="protein sequence ID" value="EQD28151.1"/>
    <property type="molecule type" value="Genomic_DNA"/>
</dbReference>
<comment type="caution">
    <text evidence="1">The sequence shown here is derived from an EMBL/GenBank/DDBJ whole genome shotgun (WGS) entry which is preliminary data.</text>
</comment>
<feature type="non-terminal residue" evidence="1">
    <location>
        <position position="1"/>
    </location>
</feature>
<sequence>IVLDLYNKMPLCAVKIEKYCDILGIPRIPHNKIHRILIEAGMTKSIGKKVKRKNWIRYERKYSNSLWHGDFTETPDGKQVIAYIDDASRKVIGYGKFDKLQQKMHYRYWILP</sequence>
<gene>
    <name evidence="1" type="ORF">B2A_15046</name>
</gene>
<proteinExistence type="predicted"/>
<reference evidence="1" key="2">
    <citation type="journal article" date="2014" name="ISME J.">
        <title>Microbial stratification in low pH oxic and suboxic macroscopic growths along an acid mine drainage.</title>
        <authorList>
            <person name="Mendez-Garcia C."/>
            <person name="Mesa V."/>
            <person name="Sprenger R.R."/>
            <person name="Richter M."/>
            <person name="Diez M.S."/>
            <person name="Solano J."/>
            <person name="Bargiela R."/>
            <person name="Golyshina O.V."/>
            <person name="Manteca A."/>
            <person name="Ramos J.L."/>
            <person name="Gallego J.R."/>
            <person name="Llorente I."/>
            <person name="Martins Dos Santos V.A."/>
            <person name="Jensen O.N."/>
            <person name="Pelaez A.I."/>
            <person name="Sanchez J."/>
            <person name="Ferrer M."/>
        </authorList>
    </citation>
    <scope>NUCLEOTIDE SEQUENCE</scope>
</reference>
<name>T0XZC6_9ZZZZ</name>
<evidence type="ECO:0000313" key="1">
    <source>
        <dbReference type="EMBL" id="EQD28151.1"/>
    </source>
</evidence>